<evidence type="ECO:0000256" key="9">
    <source>
        <dbReference type="ARBA" id="ARBA00037847"/>
    </source>
</evidence>
<keyword evidence="11" id="KW-1185">Reference proteome</keyword>
<dbReference type="InterPro" id="IPR029044">
    <property type="entry name" value="Nucleotide-diphossugar_trans"/>
</dbReference>
<evidence type="ECO:0000256" key="2">
    <source>
        <dbReference type="ARBA" id="ARBA00006739"/>
    </source>
</evidence>
<dbReference type="InterPro" id="IPR035518">
    <property type="entry name" value="DPG_synthase"/>
</dbReference>
<evidence type="ECO:0000256" key="5">
    <source>
        <dbReference type="ARBA" id="ARBA00022692"/>
    </source>
</evidence>
<gene>
    <name evidence="10" type="ORF">LARSCL_LOCUS17893</name>
</gene>
<reference evidence="10 11" key="1">
    <citation type="submission" date="2024-04" db="EMBL/GenBank/DDBJ databases">
        <authorList>
            <person name="Rising A."/>
            <person name="Reimegard J."/>
            <person name="Sonavane S."/>
            <person name="Akerstrom W."/>
            <person name="Nylinder S."/>
            <person name="Hedman E."/>
            <person name="Kallberg Y."/>
        </authorList>
    </citation>
    <scope>NUCLEOTIDE SEQUENCE [LARGE SCALE GENOMIC DNA]</scope>
</reference>
<comment type="pathway">
    <text evidence="1">Protein modification; protein glycosylation.</text>
</comment>
<comment type="similarity">
    <text evidence="2">Belongs to the glycosyltransferase 2 family.</text>
</comment>
<protein>
    <recommendedName>
        <fullName evidence="12">Dolichyl-phosphate beta-glucosyltransferase</fullName>
    </recommendedName>
</protein>
<dbReference type="Gene3D" id="3.90.550.10">
    <property type="entry name" value="Spore Coat Polysaccharide Biosynthesis Protein SpsA, Chain A"/>
    <property type="match status" value="1"/>
</dbReference>
<keyword evidence="4" id="KW-0808">Transferase</keyword>
<comment type="subcellular location">
    <subcellularLocation>
        <location evidence="9">Endomembrane system</location>
        <topology evidence="9">Single-pass membrane protein</topology>
    </subcellularLocation>
</comment>
<evidence type="ECO:0000256" key="1">
    <source>
        <dbReference type="ARBA" id="ARBA00004922"/>
    </source>
</evidence>
<evidence type="ECO:0000313" key="10">
    <source>
        <dbReference type="EMBL" id="CAL1292872.1"/>
    </source>
</evidence>
<dbReference type="AlphaFoldDB" id="A0AAV2B9Y2"/>
<keyword evidence="5" id="KW-0812">Transmembrane</keyword>
<dbReference type="CDD" id="cd04188">
    <property type="entry name" value="DPG_synthase"/>
    <property type="match status" value="1"/>
</dbReference>
<keyword evidence="6" id="KW-0735">Signal-anchor</keyword>
<dbReference type="GO" id="GO:0005789">
    <property type="term" value="C:endoplasmic reticulum membrane"/>
    <property type="evidence" value="ECO:0007669"/>
    <property type="project" value="TreeGrafter"/>
</dbReference>
<comment type="caution">
    <text evidence="10">The sequence shown here is derived from an EMBL/GenBank/DDBJ whole genome shotgun (WGS) entry which is preliminary data.</text>
</comment>
<evidence type="ECO:0000256" key="6">
    <source>
        <dbReference type="ARBA" id="ARBA00022968"/>
    </source>
</evidence>
<keyword evidence="3" id="KW-0328">Glycosyltransferase</keyword>
<sequence length="182" mass="21007">MLSARGKLLLFADADGATKFSDIEKLEEEINVLSGSQIDAVVIGSRAHLDKEAIASRSLFRTILMYAFHFMVWLLAVRTVQDTQYGFKMFTREAASSLFYVLHVERWAFDVELLYIAEKKKIPVKEVAVNWTEIEGSKQKQKSFRLRCQKLDHCFVILTHQDPMDVTVVYAWSRHMNIITES</sequence>
<keyword evidence="8" id="KW-0472">Membrane</keyword>
<evidence type="ECO:0008006" key="12">
    <source>
        <dbReference type="Google" id="ProtNLM"/>
    </source>
</evidence>
<dbReference type="PANTHER" id="PTHR10859">
    <property type="entry name" value="GLYCOSYL TRANSFERASE"/>
    <property type="match status" value="1"/>
</dbReference>
<dbReference type="GO" id="GO:0016757">
    <property type="term" value="F:glycosyltransferase activity"/>
    <property type="evidence" value="ECO:0007669"/>
    <property type="project" value="UniProtKB-KW"/>
</dbReference>
<dbReference type="EMBL" id="CAXIEN010000315">
    <property type="protein sequence ID" value="CAL1292872.1"/>
    <property type="molecule type" value="Genomic_DNA"/>
</dbReference>
<evidence type="ECO:0000256" key="8">
    <source>
        <dbReference type="ARBA" id="ARBA00023136"/>
    </source>
</evidence>
<evidence type="ECO:0000256" key="4">
    <source>
        <dbReference type="ARBA" id="ARBA00022679"/>
    </source>
</evidence>
<dbReference type="GO" id="GO:0006487">
    <property type="term" value="P:protein N-linked glycosylation"/>
    <property type="evidence" value="ECO:0007669"/>
    <property type="project" value="TreeGrafter"/>
</dbReference>
<evidence type="ECO:0000256" key="7">
    <source>
        <dbReference type="ARBA" id="ARBA00022989"/>
    </source>
</evidence>
<dbReference type="SUPFAM" id="SSF53448">
    <property type="entry name" value="Nucleotide-diphospho-sugar transferases"/>
    <property type="match status" value="1"/>
</dbReference>
<name>A0AAV2B9Y2_9ARAC</name>
<evidence type="ECO:0000256" key="3">
    <source>
        <dbReference type="ARBA" id="ARBA00022676"/>
    </source>
</evidence>
<keyword evidence="7" id="KW-1133">Transmembrane helix</keyword>
<accession>A0AAV2B9Y2</accession>
<dbReference type="Proteomes" id="UP001497382">
    <property type="component" value="Unassembled WGS sequence"/>
</dbReference>
<evidence type="ECO:0000313" key="11">
    <source>
        <dbReference type="Proteomes" id="UP001497382"/>
    </source>
</evidence>
<dbReference type="PANTHER" id="PTHR10859:SF91">
    <property type="entry name" value="DOLICHYL-PHOSPHATE BETA-GLUCOSYLTRANSFERASE"/>
    <property type="match status" value="1"/>
</dbReference>
<organism evidence="10 11">
    <name type="scientific">Larinioides sclopetarius</name>
    <dbReference type="NCBI Taxonomy" id="280406"/>
    <lineage>
        <taxon>Eukaryota</taxon>
        <taxon>Metazoa</taxon>
        <taxon>Ecdysozoa</taxon>
        <taxon>Arthropoda</taxon>
        <taxon>Chelicerata</taxon>
        <taxon>Arachnida</taxon>
        <taxon>Araneae</taxon>
        <taxon>Araneomorphae</taxon>
        <taxon>Entelegynae</taxon>
        <taxon>Araneoidea</taxon>
        <taxon>Araneidae</taxon>
        <taxon>Larinioides</taxon>
    </lineage>
</organism>
<proteinExistence type="inferred from homology"/>